<reference evidence="3 4" key="2">
    <citation type="submission" date="2024-07" db="EMBL/GenBank/DDBJ databases">
        <authorList>
            <person name="Akdeniz Z."/>
        </authorList>
    </citation>
    <scope>NUCLEOTIDE SEQUENCE [LARGE SCALE GENOMIC DNA]</scope>
</reference>
<dbReference type="Proteomes" id="UP001642409">
    <property type="component" value="Unassembled WGS sequence"/>
</dbReference>
<comment type="caution">
    <text evidence="2">The sequence shown here is derived from an EMBL/GenBank/DDBJ whole genome shotgun (WGS) entry which is preliminary data.</text>
</comment>
<keyword evidence="1" id="KW-0812">Transmembrane</keyword>
<dbReference type="EMBL" id="CAXDID020000570">
    <property type="protein sequence ID" value="CAL6103740.1"/>
    <property type="molecule type" value="Genomic_DNA"/>
</dbReference>
<keyword evidence="4" id="KW-1185">Reference proteome</keyword>
<feature type="transmembrane region" description="Helical" evidence="1">
    <location>
        <begin position="38"/>
        <end position="57"/>
    </location>
</feature>
<dbReference type="EMBL" id="CATOUU010000078">
    <property type="protein sequence ID" value="CAI9915834.1"/>
    <property type="molecule type" value="Genomic_DNA"/>
</dbReference>
<organism evidence="2">
    <name type="scientific">Hexamita inflata</name>
    <dbReference type="NCBI Taxonomy" id="28002"/>
    <lineage>
        <taxon>Eukaryota</taxon>
        <taxon>Metamonada</taxon>
        <taxon>Diplomonadida</taxon>
        <taxon>Hexamitidae</taxon>
        <taxon>Hexamitinae</taxon>
        <taxon>Hexamita</taxon>
    </lineage>
</organism>
<keyword evidence="1" id="KW-1133">Transmembrane helix</keyword>
<keyword evidence="1" id="KW-0472">Membrane</keyword>
<dbReference type="Gene3D" id="3.40.50.300">
    <property type="entry name" value="P-loop containing nucleotide triphosphate hydrolases"/>
    <property type="match status" value="1"/>
</dbReference>
<evidence type="ECO:0000313" key="4">
    <source>
        <dbReference type="Proteomes" id="UP001642409"/>
    </source>
</evidence>
<evidence type="ECO:0000256" key="1">
    <source>
        <dbReference type="SAM" id="Phobius"/>
    </source>
</evidence>
<reference evidence="2" key="1">
    <citation type="submission" date="2023-06" db="EMBL/GenBank/DDBJ databases">
        <authorList>
            <person name="Kurt Z."/>
        </authorList>
    </citation>
    <scope>NUCLEOTIDE SEQUENCE</scope>
</reference>
<evidence type="ECO:0000313" key="2">
    <source>
        <dbReference type="EMBL" id="CAI9915834.1"/>
    </source>
</evidence>
<proteinExistence type="predicted"/>
<dbReference type="AlphaFoldDB" id="A0AA86TDQ8"/>
<dbReference type="InterPro" id="IPR027417">
    <property type="entry name" value="P-loop_NTPase"/>
</dbReference>
<protein>
    <submittedName>
        <fullName evidence="2">Signal recognition particle receptor beta subunit</fullName>
    </submittedName>
    <submittedName>
        <fullName evidence="3">Signal_recognition particle receptor beta subunit</fullName>
    </submittedName>
</protein>
<evidence type="ECO:0000313" key="3">
    <source>
        <dbReference type="EMBL" id="CAL6103740.1"/>
    </source>
</evidence>
<dbReference type="SUPFAM" id="SSF52540">
    <property type="entry name" value="P-loop containing nucleoside triphosphate hydrolases"/>
    <property type="match status" value="1"/>
</dbReference>
<accession>A0AA86TDQ8</accession>
<name>A0AA86TDQ8_9EUKA</name>
<sequence>MSKESIKGTLKQFAEPVTKIVQQVAGKFSEFLKGQNKMVALTIIILIVATMLLTLVFCCRAAHKDCTIGLAGMPCSGKTQLYQYLMNRQVPETVKSSKITTFTGHLDGNPDQLLTLIDIPSDQVIQNTFDFSQLTKVVFTATEANKDTAVKLVQILIKLNHKCEVFITVGDKKYLSDIEKEYARINGVDEAEIPFDIQIVKFDLKDTSAMEKFEDQILK</sequence>
<keyword evidence="2" id="KW-0675">Receptor</keyword>
<gene>
    <name evidence="2" type="ORF">HINF_LOCUS3479</name>
    <name evidence="3" type="ORF">HINF_LOCUS72288</name>
</gene>